<accession>A0A165GBF6</accession>
<dbReference type="GeneID" id="28899450"/>
<reference evidence="1 2" key="1">
    <citation type="journal article" date="2016" name="Fungal Biol.">
        <title>The genome of Xylona heveae provides a window into fungal endophytism.</title>
        <authorList>
            <person name="Gazis R."/>
            <person name="Kuo A."/>
            <person name="Riley R."/>
            <person name="LaButti K."/>
            <person name="Lipzen A."/>
            <person name="Lin J."/>
            <person name="Amirebrahimi M."/>
            <person name="Hesse C.N."/>
            <person name="Spatafora J.W."/>
            <person name="Henrissat B."/>
            <person name="Hainaut M."/>
            <person name="Grigoriev I.V."/>
            <person name="Hibbett D.S."/>
        </authorList>
    </citation>
    <scope>NUCLEOTIDE SEQUENCE [LARGE SCALE GENOMIC DNA]</scope>
    <source>
        <strain evidence="1 2">TC161</strain>
    </source>
</reference>
<dbReference type="Proteomes" id="UP000076632">
    <property type="component" value="Unassembled WGS sequence"/>
</dbReference>
<dbReference type="RefSeq" id="XP_018187542.1">
    <property type="nucleotide sequence ID" value="XM_018334313.1"/>
</dbReference>
<organism evidence="1 2">
    <name type="scientific">Xylona heveae (strain CBS 132557 / TC161)</name>
    <dbReference type="NCBI Taxonomy" id="1328760"/>
    <lineage>
        <taxon>Eukaryota</taxon>
        <taxon>Fungi</taxon>
        <taxon>Dikarya</taxon>
        <taxon>Ascomycota</taxon>
        <taxon>Pezizomycotina</taxon>
        <taxon>Xylonomycetes</taxon>
        <taxon>Xylonales</taxon>
        <taxon>Xylonaceae</taxon>
        <taxon>Xylona</taxon>
    </lineage>
</organism>
<dbReference type="AlphaFoldDB" id="A0A165GBF6"/>
<evidence type="ECO:0000313" key="2">
    <source>
        <dbReference type="Proteomes" id="UP000076632"/>
    </source>
</evidence>
<gene>
    <name evidence="1" type="ORF">L228DRAFT_261231</name>
</gene>
<dbReference type="EMBL" id="KV407459">
    <property type="protein sequence ID" value="KZF21987.1"/>
    <property type="molecule type" value="Genomic_DNA"/>
</dbReference>
<evidence type="ECO:0000313" key="1">
    <source>
        <dbReference type="EMBL" id="KZF21987.1"/>
    </source>
</evidence>
<name>A0A165GBF6_XYLHT</name>
<keyword evidence="2" id="KW-1185">Reference proteome</keyword>
<sequence length="268" mass="29595">MYSRASYIYLSFLPRPAYTDFKFDTSANMDTSLGALNTTSQTPLSGQSDFDETSTDFWPPALLPDDQFGWDQFLKEYDGPSRAANTQADHYYHVKKPCKCFKLALQNIEKLDQCQRSLDAKAIDHALGVAKEAVQACNQFSNCMSSCHHSQVLLYIAILQQLDSHYSLLNKCLMSTAESEGQNPDAEVSIGSFQAKLCLRSMVGKAILTSEMMGAASCALKLSKVFQAYASEGSAESKCQQELQFALATSLRQGATEFLNSALYMTLP</sequence>
<dbReference type="OrthoDB" id="5422669at2759"/>
<dbReference type="InParanoid" id="A0A165GBF6"/>
<protein>
    <submittedName>
        <fullName evidence="1">Uncharacterized protein</fullName>
    </submittedName>
</protein>
<proteinExistence type="predicted"/>